<dbReference type="Proteomes" id="UP000184330">
    <property type="component" value="Unassembled WGS sequence"/>
</dbReference>
<dbReference type="PANTHER" id="PTHR47784">
    <property type="entry name" value="STEROL UPTAKE CONTROL PROTEIN 2"/>
    <property type="match status" value="1"/>
</dbReference>
<evidence type="ECO:0000313" key="5">
    <source>
        <dbReference type="Proteomes" id="UP000184330"/>
    </source>
</evidence>
<dbReference type="GO" id="GO:0001228">
    <property type="term" value="F:DNA-binding transcription activator activity, RNA polymerase II-specific"/>
    <property type="evidence" value="ECO:0007669"/>
    <property type="project" value="TreeGrafter"/>
</dbReference>
<sequence length="419" mass="47548">MPCRRSHSKSRNGCKQCKKRKVKCNEEHPKCKPCTKRGIWCSFQESSLDDRPSASSTPLRSPDFPDDIEIPPDISLTVRTLELKLFHHFSTVTGTTLVHKDDGPRGLYHFQVLTPNLALQHQFLLETLMALTALHLAHLDPTTRDSWIRIAMTYHDRALVGFNEALANITPSNCEAATLSSIFVLIITIAVMGMSRRNDTLELDAVSEVVGLRKLLQGVEIILVQSENTIQNGDFREWLQPMLDSHHHKIAVQDSGVSIAQKYWESHPEDSHPDSRLYHSLLESLNSLLALIFDQSGEHKETYQASCQYLQEAMRTFPSHHYFGSVLTWTLRIHPTFVELLEEKDTVACLIFVHWGVALHLIRDEWFARDAGAQIVRALLPSLDAALGENQEMIDPAMDDGQREFARVIEWARQAVETS</sequence>
<dbReference type="PROSITE" id="PS00463">
    <property type="entry name" value="ZN2_CY6_FUNGAL_1"/>
    <property type="match status" value="1"/>
</dbReference>
<dbReference type="EMBL" id="FJOG01000042">
    <property type="protein sequence ID" value="CZR67151.1"/>
    <property type="molecule type" value="Genomic_DNA"/>
</dbReference>
<organism evidence="4 5">
    <name type="scientific">Phialocephala subalpina</name>
    <dbReference type="NCBI Taxonomy" id="576137"/>
    <lineage>
        <taxon>Eukaryota</taxon>
        <taxon>Fungi</taxon>
        <taxon>Dikarya</taxon>
        <taxon>Ascomycota</taxon>
        <taxon>Pezizomycotina</taxon>
        <taxon>Leotiomycetes</taxon>
        <taxon>Helotiales</taxon>
        <taxon>Mollisiaceae</taxon>
        <taxon>Phialocephala</taxon>
        <taxon>Phialocephala fortinii species complex</taxon>
    </lineage>
</organism>
<proteinExistence type="predicted"/>
<evidence type="ECO:0000313" key="4">
    <source>
        <dbReference type="EMBL" id="CZR67151.1"/>
    </source>
</evidence>
<accession>A0A1L7XQ26</accession>
<dbReference type="Pfam" id="PF11951">
    <property type="entry name" value="Fungal_trans_2"/>
    <property type="match status" value="1"/>
</dbReference>
<gene>
    <name evidence="4" type="ORF">PAC_17050</name>
</gene>
<keyword evidence="5" id="KW-1185">Reference proteome</keyword>
<dbReference type="SUPFAM" id="SSF57701">
    <property type="entry name" value="Zn2/Cys6 DNA-binding domain"/>
    <property type="match status" value="1"/>
</dbReference>
<keyword evidence="1" id="KW-0539">Nucleus</keyword>
<dbReference type="OrthoDB" id="4937900at2759"/>
<feature type="domain" description="Zn(2)-C6 fungal-type" evidence="3">
    <location>
        <begin position="13"/>
        <end position="43"/>
    </location>
</feature>
<dbReference type="PROSITE" id="PS50048">
    <property type="entry name" value="ZN2_CY6_FUNGAL_2"/>
    <property type="match status" value="1"/>
</dbReference>
<dbReference type="CDD" id="cd00067">
    <property type="entry name" value="GAL4"/>
    <property type="match status" value="1"/>
</dbReference>
<dbReference type="PANTHER" id="PTHR47784:SF14">
    <property type="entry name" value="ZN(II)2CYS6 TRANSCRIPTION FACTOR (EUROFUNG)"/>
    <property type="match status" value="1"/>
</dbReference>
<evidence type="ECO:0000259" key="3">
    <source>
        <dbReference type="PROSITE" id="PS50048"/>
    </source>
</evidence>
<dbReference type="InterPro" id="IPR053157">
    <property type="entry name" value="Sterol_Uptake_Regulator"/>
</dbReference>
<dbReference type="STRING" id="576137.A0A1L7XQ26"/>
<protein>
    <recommendedName>
        <fullName evidence="3">Zn(2)-C6 fungal-type domain-containing protein</fullName>
    </recommendedName>
</protein>
<dbReference type="Pfam" id="PF00172">
    <property type="entry name" value="Zn_clus"/>
    <property type="match status" value="1"/>
</dbReference>
<dbReference type="PRINTS" id="PR00755">
    <property type="entry name" value="AFLATOXINBRP"/>
</dbReference>
<dbReference type="InterPro" id="IPR021858">
    <property type="entry name" value="Fun_TF"/>
</dbReference>
<evidence type="ECO:0000256" key="2">
    <source>
        <dbReference type="SAM" id="MobiDB-lite"/>
    </source>
</evidence>
<evidence type="ECO:0000256" key="1">
    <source>
        <dbReference type="ARBA" id="ARBA00023242"/>
    </source>
</evidence>
<name>A0A1L7XQ26_9HELO</name>
<feature type="region of interest" description="Disordered" evidence="2">
    <location>
        <begin position="47"/>
        <end position="66"/>
    </location>
</feature>
<dbReference type="Gene3D" id="4.10.240.10">
    <property type="entry name" value="Zn(2)-C6 fungal-type DNA-binding domain"/>
    <property type="match status" value="1"/>
</dbReference>
<dbReference type="InterPro" id="IPR036864">
    <property type="entry name" value="Zn2-C6_fun-type_DNA-bd_sf"/>
</dbReference>
<reference evidence="4 5" key="1">
    <citation type="submission" date="2016-03" db="EMBL/GenBank/DDBJ databases">
        <authorList>
            <person name="Ploux O."/>
        </authorList>
    </citation>
    <scope>NUCLEOTIDE SEQUENCE [LARGE SCALE GENOMIC DNA]</scope>
    <source>
        <strain evidence="4 5">UAMH 11012</strain>
    </source>
</reference>
<dbReference type="InterPro" id="IPR001138">
    <property type="entry name" value="Zn2Cys6_DnaBD"/>
</dbReference>
<dbReference type="GO" id="GO:0008270">
    <property type="term" value="F:zinc ion binding"/>
    <property type="evidence" value="ECO:0007669"/>
    <property type="project" value="InterPro"/>
</dbReference>
<dbReference type="SMART" id="SM00066">
    <property type="entry name" value="GAL4"/>
    <property type="match status" value="1"/>
</dbReference>
<dbReference type="AlphaFoldDB" id="A0A1L7XQ26"/>